<reference evidence="10" key="1">
    <citation type="submission" date="2021-02" db="EMBL/GenBank/DDBJ databases">
        <title>First Annotated Genome of the Yellow-green Alga Tribonema minus.</title>
        <authorList>
            <person name="Mahan K.M."/>
        </authorList>
    </citation>
    <scope>NUCLEOTIDE SEQUENCE</scope>
    <source>
        <strain evidence="10">UTEX B ZZ1240</strain>
    </source>
</reference>
<feature type="region of interest" description="Disordered" evidence="6">
    <location>
        <begin position="349"/>
        <end position="396"/>
    </location>
</feature>
<feature type="chain" id="PRO_5032321870" evidence="8">
    <location>
        <begin position="16"/>
        <end position="396"/>
    </location>
</feature>
<feature type="signal peptide" evidence="8">
    <location>
        <begin position="1"/>
        <end position="15"/>
    </location>
</feature>
<accession>A0A835ZD51</accession>
<dbReference type="Pfam" id="PF02096">
    <property type="entry name" value="60KD_IMP"/>
    <property type="match status" value="1"/>
</dbReference>
<evidence type="ECO:0000313" key="10">
    <source>
        <dbReference type="EMBL" id="KAG5186783.1"/>
    </source>
</evidence>
<dbReference type="PANTHER" id="PTHR12428">
    <property type="entry name" value="OXA1"/>
    <property type="match status" value="1"/>
</dbReference>
<evidence type="ECO:0000256" key="1">
    <source>
        <dbReference type="ARBA" id="ARBA00004141"/>
    </source>
</evidence>
<evidence type="ECO:0000256" key="8">
    <source>
        <dbReference type="SAM" id="SignalP"/>
    </source>
</evidence>
<evidence type="ECO:0000256" key="6">
    <source>
        <dbReference type="SAM" id="MobiDB-lite"/>
    </source>
</evidence>
<gene>
    <name evidence="10" type="ORF">JKP88DRAFT_353882</name>
</gene>
<feature type="compositionally biased region" description="Basic residues" evidence="6">
    <location>
        <begin position="387"/>
        <end position="396"/>
    </location>
</feature>
<name>A0A835ZD51_9STRA</name>
<proteinExistence type="inferred from homology"/>
<evidence type="ECO:0000256" key="7">
    <source>
        <dbReference type="SAM" id="Phobius"/>
    </source>
</evidence>
<keyword evidence="8" id="KW-0732">Signal</keyword>
<dbReference type="CDD" id="cd20069">
    <property type="entry name" value="5TM_Oxa1-like"/>
    <property type="match status" value="1"/>
</dbReference>
<dbReference type="GO" id="GO:0032977">
    <property type="term" value="F:membrane insertase activity"/>
    <property type="evidence" value="ECO:0007669"/>
    <property type="project" value="InterPro"/>
</dbReference>
<comment type="subcellular location">
    <subcellularLocation>
        <location evidence="1 5">Membrane</location>
        <topology evidence="1 5">Multi-pass membrane protein</topology>
    </subcellularLocation>
</comment>
<evidence type="ECO:0000256" key="4">
    <source>
        <dbReference type="ARBA" id="ARBA00023136"/>
    </source>
</evidence>
<dbReference type="AlphaFoldDB" id="A0A835ZD51"/>
<dbReference type="OrthoDB" id="2148490at2759"/>
<keyword evidence="4 7" id="KW-0472">Membrane</keyword>
<comment type="caution">
    <text evidence="10">The sequence shown here is derived from an EMBL/GenBank/DDBJ whole genome shotgun (WGS) entry which is preliminary data.</text>
</comment>
<sequence>MLVALLQQLRRRLVAMLVALLLQQRRRLPAAAAAAVDGVTVVEPPPPLHWALDIVVQSVDWVHAATGLPYWGSIVAVTFGVRMALFPAIIFQEGDVQPAEVGAAGEPRHGYFNSEINFKMRLVFVQPCRKAMYDRRRKEMYNRQRAALMASQGTTLWKPLVVPIAQLPLFLCFFFGLQAMGVHCPGFAEGGYDWFMDLSAPDPTKWKLPLLTTVGFVANNELPTGALPRAAPNRPFLRSVGTDAMAMAARQRLVLRVIGIGMPFFASTMPAGVLVYWTASSTFSVLQMQMLNIPFMKRWMKTTPPPPPGDDKESNIFIKVLGAPNIIEGIRWFMRKREEEAHLEAASVLYGDAPPSPTSTLSGPPRPRTFATNPVKAQQQQHQQAARGHKPKPKRR</sequence>
<evidence type="ECO:0000313" key="11">
    <source>
        <dbReference type="Proteomes" id="UP000664859"/>
    </source>
</evidence>
<evidence type="ECO:0000256" key="5">
    <source>
        <dbReference type="RuleBase" id="RU003945"/>
    </source>
</evidence>
<dbReference type="GO" id="GO:0032979">
    <property type="term" value="P:protein insertion into mitochondrial inner membrane from matrix"/>
    <property type="evidence" value="ECO:0007669"/>
    <property type="project" value="TreeGrafter"/>
</dbReference>
<keyword evidence="2 5" id="KW-0812">Transmembrane</keyword>
<evidence type="ECO:0000256" key="2">
    <source>
        <dbReference type="ARBA" id="ARBA00022692"/>
    </source>
</evidence>
<comment type="similarity">
    <text evidence="5">Belongs to the OXA1/ALB3/YidC family.</text>
</comment>
<feature type="compositionally biased region" description="Low complexity" evidence="6">
    <location>
        <begin position="377"/>
        <end position="386"/>
    </location>
</feature>
<evidence type="ECO:0000259" key="9">
    <source>
        <dbReference type="Pfam" id="PF02096"/>
    </source>
</evidence>
<keyword evidence="3 7" id="KW-1133">Transmembrane helix</keyword>
<feature type="transmembrane region" description="Helical" evidence="7">
    <location>
        <begin position="253"/>
        <end position="277"/>
    </location>
</feature>
<organism evidence="10 11">
    <name type="scientific">Tribonema minus</name>
    <dbReference type="NCBI Taxonomy" id="303371"/>
    <lineage>
        <taxon>Eukaryota</taxon>
        <taxon>Sar</taxon>
        <taxon>Stramenopiles</taxon>
        <taxon>Ochrophyta</taxon>
        <taxon>PX clade</taxon>
        <taxon>Xanthophyceae</taxon>
        <taxon>Tribonematales</taxon>
        <taxon>Tribonemataceae</taxon>
        <taxon>Tribonema</taxon>
    </lineage>
</organism>
<feature type="domain" description="Membrane insertase YidC/Oxa/ALB C-terminal" evidence="9">
    <location>
        <begin position="126"/>
        <end position="292"/>
    </location>
</feature>
<dbReference type="PANTHER" id="PTHR12428:SF65">
    <property type="entry name" value="CYTOCHROME C OXIDASE ASSEMBLY PROTEIN COX18, MITOCHONDRIAL"/>
    <property type="match status" value="1"/>
</dbReference>
<dbReference type="GO" id="GO:0005743">
    <property type="term" value="C:mitochondrial inner membrane"/>
    <property type="evidence" value="ECO:0007669"/>
    <property type="project" value="TreeGrafter"/>
</dbReference>
<evidence type="ECO:0000256" key="3">
    <source>
        <dbReference type="ARBA" id="ARBA00022989"/>
    </source>
</evidence>
<dbReference type="Proteomes" id="UP000664859">
    <property type="component" value="Unassembled WGS sequence"/>
</dbReference>
<protein>
    <submittedName>
        <fullName evidence="10">60Kd inner membrane protein-domain-containing protein</fullName>
    </submittedName>
</protein>
<keyword evidence="11" id="KW-1185">Reference proteome</keyword>
<dbReference type="InterPro" id="IPR028055">
    <property type="entry name" value="YidC/Oxa/ALB_C"/>
</dbReference>
<dbReference type="InterPro" id="IPR001708">
    <property type="entry name" value="YidC/ALB3/OXA1/COX18"/>
</dbReference>
<dbReference type="EMBL" id="JAFCMP010000103">
    <property type="protein sequence ID" value="KAG5186783.1"/>
    <property type="molecule type" value="Genomic_DNA"/>
</dbReference>